<dbReference type="HOGENOM" id="CLU_2619115_0_0_10"/>
<dbReference type="Proteomes" id="UP000003874">
    <property type="component" value="Unassembled WGS sequence"/>
</dbReference>
<evidence type="ECO:0000313" key="1">
    <source>
        <dbReference type="EMBL" id="EFV03836.1"/>
    </source>
</evidence>
<comment type="caution">
    <text evidence="1">The sequence shown here is derived from an EMBL/GenBank/DDBJ whole genome shotgun (WGS) entry which is preliminary data.</text>
</comment>
<dbReference type="STRING" id="888832.HMPREF9420_2015"/>
<proteinExistence type="predicted"/>
<protein>
    <submittedName>
        <fullName evidence="1">Uncharacterized protein</fullName>
    </submittedName>
</protein>
<dbReference type="EMBL" id="AEQO01000163">
    <property type="protein sequence ID" value="EFV03836.1"/>
    <property type="molecule type" value="Genomic_DNA"/>
</dbReference>
<organism evidence="1 2">
    <name type="scientific">Segatella salivae DSM 15606</name>
    <dbReference type="NCBI Taxonomy" id="888832"/>
    <lineage>
        <taxon>Bacteria</taxon>
        <taxon>Pseudomonadati</taxon>
        <taxon>Bacteroidota</taxon>
        <taxon>Bacteroidia</taxon>
        <taxon>Bacteroidales</taxon>
        <taxon>Prevotellaceae</taxon>
        <taxon>Segatella</taxon>
    </lineage>
</organism>
<reference evidence="1 2" key="1">
    <citation type="submission" date="2010-12" db="EMBL/GenBank/DDBJ databases">
        <authorList>
            <person name="Muzny D."/>
            <person name="Qin X."/>
            <person name="Deng J."/>
            <person name="Jiang H."/>
            <person name="Liu Y."/>
            <person name="Qu J."/>
            <person name="Song X.-Z."/>
            <person name="Zhang L."/>
            <person name="Thornton R."/>
            <person name="Coyle M."/>
            <person name="Francisco L."/>
            <person name="Jackson L."/>
            <person name="Javaid M."/>
            <person name="Korchina V."/>
            <person name="Kovar C."/>
            <person name="Mata R."/>
            <person name="Mathew T."/>
            <person name="Ngo R."/>
            <person name="Nguyen L."/>
            <person name="Nguyen N."/>
            <person name="Okwuonu G."/>
            <person name="Ongeri F."/>
            <person name="Pham C."/>
            <person name="Simmons D."/>
            <person name="Wilczek-Boney K."/>
            <person name="Hale W."/>
            <person name="Jakkamsetti A."/>
            <person name="Pham P."/>
            <person name="Ruth R."/>
            <person name="San Lucas F."/>
            <person name="Warren J."/>
            <person name="Zhang J."/>
            <person name="Zhao Z."/>
            <person name="Zhou C."/>
            <person name="Zhu D."/>
            <person name="Lee S."/>
            <person name="Bess C."/>
            <person name="Blankenburg K."/>
            <person name="Forbes L."/>
            <person name="Fu Q."/>
            <person name="Gubbala S."/>
            <person name="Hirani K."/>
            <person name="Jayaseelan J.C."/>
            <person name="Lara F."/>
            <person name="Munidasa M."/>
            <person name="Palculict T."/>
            <person name="Patil S."/>
            <person name="Pu L.-L."/>
            <person name="Saada N."/>
            <person name="Tang L."/>
            <person name="Weissenberger G."/>
            <person name="Zhu Y."/>
            <person name="Hemphill L."/>
            <person name="Shang Y."/>
            <person name="Youmans B."/>
            <person name="Ayvaz T."/>
            <person name="Ross M."/>
            <person name="Santibanez J."/>
            <person name="Aqrawi P."/>
            <person name="Gross S."/>
            <person name="Joshi V."/>
            <person name="Fowler G."/>
            <person name="Nazareth L."/>
            <person name="Reid J."/>
            <person name="Worley K."/>
            <person name="Petrosino J."/>
            <person name="Highlander S."/>
            <person name="Gibbs R."/>
        </authorList>
    </citation>
    <scope>NUCLEOTIDE SEQUENCE [LARGE SCALE GENOMIC DNA]</scope>
    <source>
        <strain evidence="1 2">DSM 15606</strain>
    </source>
</reference>
<accession>E6MR97</accession>
<gene>
    <name evidence="1" type="ORF">HMPREF9420_2015</name>
</gene>
<name>E6MR97_9BACT</name>
<evidence type="ECO:0000313" key="2">
    <source>
        <dbReference type="Proteomes" id="UP000003874"/>
    </source>
</evidence>
<keyword evidence="2" id="KW-1185">Reference proteome</keyword>
<sequence length="78" mass="8666">MIDFLSLKASTKEERKGILSGSFLQISCQANISVGQKEGSINYISNAIFGKKNEICKKKNSELSLELRLMMIPIVCVK</sequence>
<dbReference type="AlphaFoldDB" id="E6MR97"/>